<name>A0A7J6RSV5_PEROL</name>
<organism evidence="3 4">
    <name type="scientific">Perkinsus olseni</name>
    <name type="common">Perkinsus atlanticus</name>
    <dbReference type="NCBI Taxonomy" id="32597"/>
    <lineage>
        <taxon>Eukaryota</taxon>
        <taxon>Sar</taxon>
        <taxon>Alveolata</taxon>
        <taxon>Perkinsozoa</taxon>
        <taxon>Perkinsea</taxon>
        <taxon>Perkinsida</taxon>
        <taxon>Perkinsidae</taxon>
        <taxon>Perkinsus</taxon>
    </lineage>
</organism>
<reference evidence="3 4" key="1">
    <citation type="submission" date="2020-04" db="EMBL/GenBank/DDBJ databases">
        <title>Perkinsus olseni comparative genomics.</title>
        <authorList>
            <person name="Bogema D.R."/>
        </authorList>
    </citation>
    <scope>NUCLEOTIDE SEQUENCE [LARGE SCALE GENOMIC DNA]</scope>
    <source>
        <strain evidence="3 4">ATCC PRA-207</strain>
    </source>
</reference>
<dbReference type="Proteomes" id="UP000553632">
    <property type="component" value="Unassembled WGS sequence"/>
</dbReference>
<evidence type="ECO:0000256" key="1">
    <source>
        <dbReference type="SAM" id="MobiDB-lite"/>
    </source>
</evidence>
<accession>A0A7J6RSV5</accession>
<keyword evidence="4" id="KW-1185">Reference proteome</keyword>
<dbReference type="EMBL" id="JABANO010023591">
    <property type="protein sequence ID" value="KAF4723292.1"/>
    <property type="molecule type" value="Genomic_DNA"/>
</dbReference>
<feature type="chain" id="PRO_5029889612" evidence="2">
    <location>
        <begin position="20"/>
        <end position="230"/>
    </location>
</feature>
<sequence>MKSVGVLLIYTWCAAFGAAGSSSSSSTITGSALVTSQFPGSASTTLSPPSTTPSSSGNVTITSTTSVNTVTTATSTTATATTPSTTPSVFVCPKTYCRDTQFNPPSTTTCIYPDPIVLMDCWEKYCDKIKVGSYCLVWEPPSGRMCHGTNKPCYCSDYEAVQGRYVSPSSVPVGWEVATECNYNGSPDDYPDQRPGDNTQPTPPAVSGAAGLVVTGAAVAAGALLLAEVL</sequence>
<gene>
    <name evidence="3" type="ORF">FOZ63_013811</name>
</gene>
<comment type="caution">
    <text evidence="3">The sequence shown here is derived from an EMBL/GenBank/DDBJ whole genome shotgun (WGS) entry which is preliminary data.</text>
</comment>
<proteinExistence type="predicted"/>
<evidence type="ECO:0000313" key="4">
    <source>
        <dbReference type="Proteomes" id="UP000553632"/>
    </source>
</evidence>
<protein>
    <submittedName>
        <fullName evidence="3">Uncharacterized protein</fullName>
    </submittedName>
</protein>
<evidence type="ECO:0000313" key="3">
    <source>
        <dbReference type="EMBL" id="KAF4723292.1"/>
    </source>
</evidence>
<feature type="region of interest" description="Disordered" evidence="1">
    <location>
        <begin position="186"/>
        <end position="205"/>
    </location>
</feature>
<dbReference type="AlphaFoldDB" id="A0A7J6RSV5"/>
<keyword evidence="2" id="KW-0732">Signal</keyword>
<feature type="signal peptide" evidence="2">
    <location>
        <begin position="1"/>
        <end position="19"/>
    </location>
</feature>
<evidence type="ECO:0000256" key="2">
    <source>
        <dbReference type="SAM" id="SignalP"/>
    </source>
</evidence>
<feature type="region of interest" description="Disordered" evidence="1">
    <location>
        <begin position="41"/>
        <end position="61"/>
    </location>
</feature>